<keyword evidence="1" id="KW-0812">Transmembrane</keyword>
<organism evidence="2">
    <name type="scientific">Arundo donax</name>
    <name type="common">Giant reed</name>
    <name type="synonym">Donax arundinaceus</name>
    <dbReference type="NCBI Taxonomy" id="35708"/>
    <lineage>
        <taxon>Eukaryota</taxon>
        <taxon>Viridiplantae</taxon>
        <taxon>Streptophyta</taxon>
        <taxon>Embryophyta</taxon>
        <taxon>Tracheophyta</taxon>
        <taxon>Spermatophyta</taxon>
        <taxon>Magnoliopsida</taxon>
        <taxon>Liliopsida</taxon>
        <taxon>Poales</taxon>
        <taxon>Poaceae</taxon>
        <taxon>PACMAD clade</taxon>
        <taxon>Arundinoideae</taxon>
        <taxon>Arundineae</taxon>
        <taxon>Arundo</taxon>
    </lineage>
</organism>
<keyword evidence="1" id="KW-0472">Membrane</keyword>
<sequence length="71" mass="8024">MALLFKEWFPRAQCFLVSVLLALSCTNVRLLQYSVAWMLGSWYIYVLSPIVICSVGCVDNALYDDDQASVN</sequence>
<dbReference type="AlphaFoldDB" id="A0A0A9H7X0"/>
<dbReference type="PROSITE" id="PS51257">
    <property type="entry name" value="PROKAR_LIPOPROTEIN"/>
    <property type="match status" value="1"/>
</dbReference>
<evidence type="ECO:0000313" key="2">
    <source>
        <dbReference type="EMBL" id="JAE31899.1"/>
    </source>
</evidence>
<feature type="transmembrane region" description="Helical" evidence="1">
    <location>
        <begin position="40"/>
        <end position="63"/>
    </location>
</feature>
<dbReference type="EMBL" id="GBRH01165997">
    <property type="protein sequence ID" value="JAE31899.1"/>
    <property type="molecule type" value="Transcribed_RNA"/>
</dbReference>
<keyword evidence="1" id="KW-1133">Transmembrane helix</keyword>
<accession>A0A0A9H7X0</accession>
<reference evidence="2" key="1">
    <citation type="submission" date="2014-09" db="EMBL/GenBank/DDBJ databases">
        <authorList>
            <person name="Magalhaes I.L.F."/>
            <person name="Oliveira U."/>
            <person name="Santos F.R."/>
            <person name="Vidigal T.H.D.A."/>
            <person name="Brescovit A.D."/>
            <person name="Santos A.J."/>
        </authorList>
    </citation>
    <scope>NUCLEOTIDE SEQUENCE</scope>
    <source>
        <tissue evidence="2">Shoot tissue taken approximately 20 cm above the soil surface</tissue>
    </source>
</reference>
<name>A0A0A9H7X0_ARUDO</name>
<reference evidence="2" key="2">
    <citation type="journal article" date="2015" name="Data Brief">
        <title>Shoot transcriptome of the giant reed, Arundo donax.</title>
        <authorList>
            <person name="Barrero R.A."/>
            <person name="Guerrero F.D."/>
            <person name="Moolhuijzen P."/>
            <person name="Goolsby J.A."/>
            <person name="Tidwell J."/>
            <person name="Bellgard S.E."/>
            <person name="Bellgard M.I."/>
        </authorList>
    </citation>
    <scope>NUCLEOTIDE SEQUENCE</scope>
    <source>
        <tissue evidence="2">Shoot tissue taken approximately 20 cm above the soil surface</tissue>
    </source>
</reference>
<evidence type="ECO:0000256" key="1">
    <source>
        <dbReference type="SAM" id="Phobius"/>
    </source>
</evidence>
<proteinExistence type="predicted"/>
<protein>
    <submittedName>
        <fullName evidence="2">Uncharacterized protein</fullName>
    </submittedName>
</protein>